<dbReference type="AlphaFoldDB" id="A0A177BBS9"/>
<evidence type="ECO:0000313" key="6">
    <source>
        <dbReference type="EMBL" id="OAF71788.1"/>
    </source>
</evidence>
<dbReference type="OrthoDB" id="899at2759"/>
<evidence type="ECO:0000256" key="4">
    <source>
        <dbReference type="PROSITE-ProRule" id="PRU00203"/>
    </source>
</evidence>
<dbReference type="EMBL" id="LWCA01000023">
    <property type="protein sequence ID" value="OAF71788.1"/>
    <property type="molecule type" value="Genomic_DNA"/>
</dbReference>
<keyword evidence="1 4" id="KW-0479">Metal-binding</keyword>
<proteinExistence type="predicted"/>
<dbReference type="InterPro" id="IPR035898">
    <property type="entry name" value="TAZ_dom_sf"/>
</dbReference>
<evidence type="ECO:0000256" key="2">
    <source>
        <dbReference type="ARBA" id="ARBA00022771"/>
    </source>
</evidence>
<dbReference type="SMART" id="SM00551">
    <property type="entry name" value="ZnF_TAZ"/>
    <property type="match status" value="1"/>
</dbReference>
<dbReference type="GO" id="GO:0008270">
    <property type="term" value="F:zinc ion binding"/>
    <property type="evidence" value="ECO:0007669"/>
    <property type="project" value="UniProtKB-KW"/>
</dbReference>
<reference evidence="6 7" key="1">
    <citation type="submission" date="2016-04" db="EMBL/GenBank/DDBJ databases">
        <title>The genome of Intoshia linei affirms orthonectids as highly simplified spiralians.</title>
        <authorList>
            <person name="Mikhailov K.V."/>
            <person name="Slusarev G.S."/>
            <person name="Nikitin M.A."/>
            <person name="Logacheva M.D."/>
            <person name="Penin A."/>
            <person name="Aleoshin V."/>
            <person name="Panchin Y.V."/>
        </authorList>
    </citation>
    <scope>NUCLEOTIDE SEQUENCE [LARGE SCALE GENOMIC DNA]</scope>
    <source>
        <strain evidence="6">Intl2013</strain>
        <tissue evidence="6">Whole animal</tissue>
    </source>
</reference>
<dbReference type="SUPFAM" id="SSF57933">
    <property type="entry name" value="TAZ domain"/>
    <property type="match status" value="1"/>
</dbReference>
<keyword evidence="2 4" id="KW-0863">Zinc-finger</keyword>
<evidence type="ECO:0000313" key="7">
    <source>
        <dbReference type="Proteomes" id="UP000078046"/>
    </source>
</evidence>
<evidence type="ECO:0000256" key="3">
    <source>
        <dbReference type="ARBA" id="ARBA00022833"/>
    </source>
</evidence>
<feature type="zinc finger region" description="TAZ-type" evidence="4">
    <location>
        <begin position="1"/>
        <end position="63"/>
    </location>
</feature>
<organism evidence="6 7">
    <name type="scientific">Intoshia linei</name>
    <dbReference type="NCBI Taxonomy" id="1819745"/>
    <lineage>
        <taxon>Eukaryota</taxon>
        <taxon>Metazoa</taxon>
        <taxon>Spiralia</taxon>
        <taxon>Lophotrochozoa</taxon>
        <taxon>Mesozoa</taxon>
        <taxon>Orthonectida</taxon>
        <taxon>Rhopaluridae</taxon>
        <taxon>Intoshia</taxon>
    </lineage>
</organism>
<accession>A0A177BBS9</accession>
<sequence>MPAYKRIEHCEIRFCDNMKDVIMHIQDCKDRKKCKIPHCFSTRLILSHVTDCAIPSCLRCEPLCNNRCFSSTKSERLSNLCRIKKYHLKSVCSNYPMVSEIDNRLLGTAVKTEIRIDLFNIFP</sequence>
<dbReference type="PROSITE" id="PS50134">
    <property type="entry name" value="ZF_TAZ"/>
    <property type="match status" value="1"/>
</dbReference>
<dbReference type="Proteomes" id="UP000078046">
    <property type="component" value="Unassembled WGS sequence"/>
</dbReference>
<comment type="caution">
    <text evidence="6">The sequence shown here is derived from an EMBL/GenBank/DDBJ whole genome shotgun (WGS) entry which is preliminary data.</text>
</comment>
<name>A0A177BBS9_9BILA</name>
<dbReference type="Gene3D" id="1.20.1020.10">
    <property type="entry name" value="TAZ domain"/>
    <property type="match status" value="1"/>
</dbReference>
<protein>
    <recommendedName>
        <fullName evidence="5">TAZ-type domain-containing protein</fullName>
    </recommendedName>
</protein>
<gene>
    <name evidence="6" type="ORF">A3Q56_00407</name>
</gene>
<keyword evidence="7" id="KW-1185">Reference proteome</keyword>
<evidence type="ECO:0000256" key="1">
    <source>
        <dbReference type="ARBA" id="ARBA00022723"/>
    </source>
</evidence>
<feature type="domain" description="TAZ-type" evidence="5">
    <location>
        <begin position="1"/>
        <end position="63"/>
    </location>
</feature>
<keyword evidence="3 4" id="KW-0862">Zinc</keyword>
<evidence type="ECO:0000259" key="5">
    <source>
        <dbReference type="PROSITE" id="PS50134"/>
    </source>
</evidence>
<dbReference type="Pfam" id="PF02135">
    <property type="entry name" value="zf-TAZ"/>
    <property type="match status" value="1"/>
</dbReference>
<dbReference type="InterPro" id="IPR000197">
    <property type="entry name" value="Znf_TAZ"/>
</dbReference>